<dbReference type="PROSITE" id="PS51257">
    <property type="entry name" value="PROKAR_LIPOPROTEIN"/>
    <property type="match status" value="1"/>
</dbReference>
<feature type="chain" id="PRO_5020233800" evidence="2">
    <location>
        <begin position="20"/>
        <end position="429"/>
    </location>
</feature>
<dbReference type="RefSeq" id="WP_130412753.1">
    <property type="nucleotide sequence ID" value="NZ_SHKX01000012.1"/>
</dbReference>
<evidence type="ECO:0000256" key="2">
    <source>
        <dbReference type="SAM" id="SignalP"/>
    </source>
</evidence>
<keyword evidence="4" id="KW-1185">Reference proteome</keyword>
<organism evidence="3 4">
    <name type="scientific">Fluviicoccus keumensis</name>
    <dbReference type="NCBI Taxonomy" id="1435465"/>
    <lineage>
        <taxon>Bacteria</taxon>
        <taxon>Pseudomonadati</taxon>
        <taxon>Pseudomonadota</taxon>
        <taxon>Gammaproteobacteria</taxon>
        <taxon>Moraxellales</taxon>
        <taxon>Moraxellaceae</taxon>
        <taxon>Fluviicoccus</taxon>
    </lineage>
</organism>
<evidence type="ECO:0000313" key="4">
    <source>
        <dbReference type="Proteomes" id="UP000292423"/>
    </source>
</evidence>
<evidence type="ECO:0000313" key="3">
    <source>
        <dbReference type="EMBL" id="RZU44911.1"/>
    </source>
</evidence>
<accession>A0A4Q7Z533</accession>
<gene>
    <name evidence="3" type="ORF">EV700_1714</name>
</gene>
<comment type="caution">
    <text evidence="3">The sequence shown here is derived from an EMBL/GenBank/DDBJ whole genome shotgun (WGS) entry which is preliminary data.</text>
</comment>
<evidence type="ECO:0000256" key="1">
    <source>
        <dbReference type="SAM" id="MobiDB-lite"/>
    </source>
</evidence>
<dbReference type="Proteomes" id="UP000292423">
    <property type="component" value="Unassembled WGS sequence"/>
</dbReference>
<keyword evidence="2" id="KW-0732">Signal</keyword>
<dbReference type="EMBL" id="SHKX01000012">
    <property type="protein sequence ID" value="RZU44911.1"/>
    <property type="molecule type" value="Genomic_DNA"/>
</dbReference>
<dbReference type="AlphaFoldDB" id="A0A4Q7Z533"/>
<proteinExistence type="predicted"/>
<name>A0A4Q7Z533_9GAMM</name>
<sequence>MRLHPIALTLMTLTLAACGGGGSSDSSGSTTGTTPTAKNIVIVPSLGKLENEIITLRKLNDDIIATGIPGQTSFTVPAGINAIRIEVAGSPTATYFDEAVPDTIQPFPATAKMEAMAMVVADNQQIAVTPLTNIAVAYARETLHGVTEFSIVVGNATISNFFSINDILTPAAKIESITDFAGLKINTLISKEATSYALFLTALSKYSATKLNTTSTPMLKIMQEMTEDMKDGYLDKSPAASYVANNVPNGLKVALNDYAGVLTSHSVTLPIDLSNFMTGYTFRVNNISNDPNHPDTAPGGTGTGSTDPTVTQTVTYNIGPDALEAGWIGTLTGSDLDAKPCSLNVAADGTLSLYNGGVLVSQDKLNKGSEDMRIRNFDSGQLSSTFIIAKASTDVVNITAFGADASGKIRVAEFADDSTGKIKYVCQFK</sequence>
<feature type="region of interest" description="Disordered" evidence="1">
    <location>
        <begin position="287"/>
        <end position="310"/>
    </location>
</feature>
<feature type="signal peptide" evidence="2">
    <location>
        <begin position="1"/>
        <end position="19"/>
    </location>
</feature>
<protein>
    <submittedName>
        <fullName evidence="3">Uncharacterized protein</fullName>
    </submittedName>
</protein>
<reference evidence="3 4" key="1">
    <citation type="submission" date="2019-02" db="EMBL/GenBank/DDBJ databases">
        <title>Genomic Encyclopedia of Type Strains, Phase IV (KMG-IV): sequencing the most valuable type-strain genomes for metagenomic binning, comparative biology and taxonomic classification.</title>
        <authorList>
            <person name="Goeker M."/>
        </authorList>
    </citation>
    <scope>NUCLEOTIDE SEQUENCE [LARGE SCALE GENOMIC DNA]</scope>
    <source>
        <strain evidence="3 4">DSM 105135</strain>
    </source>
</reference>